<proteinExistence type="predicted"/>
<organism evidence="2 3">
    <name type="scientific">Meloidogyne javanica</name>
    <name type="common">Root-knot nematode worm</name>
    <dbReference type="NCBI Taxonomy" id="6303"/>
    <lineage>
        <taxon>Eukaryota</taxon>
        <taxon>Metazoa</taxon>
        <taxon>Ecdysozoa</taxon>
        <taxon>Nematoda</taxon>
        <taxon>Chromadorea</taxon>
        <taxon>Rhabditida</taxon>
        <taxon>Tylenchina</taxon>
        <taxon>Tylenchomorpha</taxon>
        <taxon>Tylenchoidea</taxon>
        <taxon>Meloidogynidae</taxon>
        <taxon>Meloidogyninae</taxon>
        <taxon>Meloidogyne</taxon>
        <taxon>Meloidogyne incognita group</taxon>
    </lineage>
</organism>
<dbReference type="AlphaFoldDB" id="A0A915MHW2"/>
<feature type="compositionally biased region" description="Basic and acidic residues" evidence="1">
    <location>
        <begin position="1"/>
        <end position="15"/>
    </location>
</feature>
<protein>
    <submittedName>
        <fullName evidence="3">Uncharacterized protein</fullName>
    </submittedName>
</protein>
<name>A0A915MHW2_MELJA</name>
<feature type="compositionally biased region" description="Low complexity" evidence="1">
    <location>
        <begin position="58"/>
        <end position="71"/>
    </location>
</feature>
<sequence>MSRQYEKQIPTEKRNGQQNAAAFQRRRRSLFPSNLATNTTIVERNANSFANIAELGKSNNDNSEESSPSSPLHKTASHTGLSEGVGRNG</sequence>
<feature type="region of interest" description="Disordered" evidence="1">
    <location>
        <begin position="54"/>
        <end position="89"/>
    </location>
</feature>
<dbReference type="Proteomes" id="UP000887561">
    <property type="component" value="Unplaced"/>
</dbReference>
<dbReference type="WBParaSite" id="scaffold39896_cov315.g23641">
    <property type="protein sequence ID" value="scaffold39896_cov315.g23641"/>
    <property type="gene ID" value="scaffold39896_cov315.g23641"/>
</dbReference>
<accession>A0A915MHW2</accession>
<evidence type="ECO:0000313" key="3">
    <source>
        <dbReference type="WBParaSite" id="scaffold39896_cov315.g23641"/>
    </source>
</evidence>
<reference evidence="3" key="1">
    <citation type="submission" date="2022-11" db="UniProtKB">
        <authorList>
            <consortium name="WormBaseParasite"/>
        </authorList>
    </citation>
    <scope>IDENTIFICATION</scope>
</reference>
<feature type="region of interest" description="Disordered" evidence="1">
    <location>
        <begin position="1"/>
        <end position="31"/>
    </location>
</feature>
<keyword evidence="2" id="KW-1185">Reference proteome</keyword>
<evidence type="ECO:0000313" key="2">
    <source>
        <dbReference type="Proteomes" id="UP000887561"/>
    </source>
</evidence>
<evidence type="ECO:0000256" key="1">
    <source>
        <dbReference type="SAM" id="MobiDB-lite"/>
    </source>
</evidence>